<protein>
    <submittedName>
        <fullName evidence="1">Uncharacterized protein</fullName>
    </submittedName>
</protein>
<keyword evidence="2" id="KW-1185">Reference proteome</keyword>
<comment type="caution">
    <text evidence="1">The sequence shown here is derived from an EMBL/GenBank/DDBJ whole genome shotgun (WGS) entry which is preliminary data.</text>
</comment>
<gene>
    <name evidence="1" type="ORF">PDIGIT_LOCUS9191</name>
</gene>
<accession>A0A9W4UHJ4</accession>
<organism evidence="1 2">
    <name type="scientific">Periconia digitata</name>
    <dbReference type="NCBI Taxonomy" id="1303443"/>
    <lineage>
        <taxon>Eukaryota</taxon>
        <taxon>Fungi</taxon>
        <taxon>Dikarya</taxon>
        <taxon>Ascomycota</taxon>
        <taxon>Pezizomycotina</taxon>
        <taxon>Dothideomycetes</taxon>
        <taxon>Pleosporomycetidae</taxon>
        <taxon>Pleosporales</taxon>
        <taxon>Massarineae</taxon>
        <taxon>Periconiaceae</taxon>
        <taxon>Periconia</taxon>
    </lineage>
</organism>
<evidence type="ECO:0000313" key="1">
    <source>
        <dbReference type="EMBL" id="CAI6336100.1"/>
    </source>
</evidence>
<dbReference type="Proteomes" id="UP001152607">
    <property type="component" value="Unassembled WGS sequence"/>
</dbReference>
<sequence length="347" mass="38949">MASPNSMDVDIVEQALQAQQDNAAATAAHTADTEMEDAGLTTGFGRRRAPRETQLPKVFKKCPQNLSADEKAMILSKDKDLYPDHWPLGDSGYSIEVADLFVLRGGADGPPKDMVPGGWRTDKEYATIIRVESGEEGKLVHSWMGFHMDMTADQVRARVQGVELEVESPPEDEVITVQYHLETQIPNLQFSMFDKKSGRKISCRVYGQHLAWKDEGELSPALLDAEDMTRHIKEHGDSAYTAKLAEFNLIEDAKHGLLRLTVELAQENSEVFGENVFLWEGCTDEHVEELARADATTDPVASFYQSMKYARKLQAYMAVPKSQFAKWMQAGYYIQRLITITTYKGSF</sequence>
<reference evidence="1" key="1">
    <citation type="submission" date="2023-01" db="EMBL/GenBank/DDBJ databases">
        <authorList>
            <person name="Van Ghelder C."/>
            <person name="Rancurel C."/>
        </authorList>
    </citation>
    <scope>NUCLEOTIDE SEQUENCE</scope>
    <source>
        <strain evidence="1">CNCM I-4278</strain>
    </source>
</reference>
<proteinExistence type="predicted"/>
<dbReference type="AlphaFoldDB" id="A0A9W4UHJ4"/>
<evidence type="ECO:0000313" key="2">
    <source>
        <dbReference type="Proteomes" id="UP001152607"/>
    </source>
</evidence>
<dbReference type="EMBL" id="CAOQHR010000006">
    <property type="protein sequence ID" value="CAI6336100.1"/>
    <property type="molecule type" value="Genomic_DNA"/>
</dbReference>
<name>A0A9W4UHJ4_9PLEO</name>